<accession>A0A380PQC7</accession>
<name>A0A380PQC7_YERFR</name>
<dbReference type="AlphaFoldDB" id="A0A380PQC7"/>
<evidence type="ECO:0000313" key="2">
    <source>
        <dbReference type="EMBL" id="SUP75816.1"/>
    </source>
</evidence>
<dbReference type="InterPro" id="IPR054665">
    <property type="entry name" value="ZirU-like_dom"/>
</dbReference>
<feature type="signal peptide" evidence="1">
    <location>
        <begin position="1"/>
        <end position="24"/>
    </location>
</feature>
<dbReference type="Gene3D" id="2.60.40.2700">
    <property type="match status" value="2"/>
</dbReference>
<dbReference type="NCBIfam" id="NF040485">
    <property type="entry name" value="ZirU_fam"/>
    <property type="match status" value="1"/>
</dbReference>
<evidence type="ECO:0000256" key="1">
    <source>
        <dbReference type="SAM" id="SignalP"/>
    </source>
</evidence>
<feature type="chain" id="PRO_5016921509" evidence="1">
    <location>
        <begin position="25"/>
        <end position="226"/>
    </location>
</feature>
<proteinExistence type="predicted"/>
<evidence type="ECO:0000313" key="3">
    <source>
        <dbReference type="Proteomes" id="UP000254835"/>
    </source>
</evidence>
<reference evidence="2 3" key="1">
    <citation type="submission" date="2018-06" db="EMBL/GenBank/DDBJ databases">
        <authorList>
            <consortium name="Pathogen Informatics"/>
            <person name="Doyle S."/>
        </authorList>
    </citation>
    <scope>NUCLEOTIDE SEQUENCE [LARGE SCALE GENOMIC DNA]</scope>
    <source>
        <strain evidence="2 3">NCTC11470</strain>
    </source>
</reference>
<dbReference type="RefSeq" id="WP_032912283.1">
    <property type="nucleotide sequence ID" value="NZ_CP023964.1"/>
</dbReference>
<dbReference type="GeneID" id="57906963"/>
<gene>
    <name evidence="2" type="ORF">NCTC11470_00835</name>
</gene>
<keyword evidence="1" id="KW-0732">Signal</keyword>
<dbReference type="Proteomes" id="UP000254835">
    <property type="component" value="Unassembled WGS sequence"/>
</dbReference>
<protein>
    <submittedName>
        <fullName evidence="2">Uncharacterized protein</fullName>
    </submittedName>
</protein>
<organism evidence="2 3">
    <name type="scientific">Yersinia frederiksenii</name>
    <dbReference type="NCBI Taxonomy" id="29484"/>
    <lineage>
        <taxon>Bacteria</taxon>
        <taxon>Pseudomonadati</taxon>
        <taxon>Pseudomonadota</taxon>
        <taxon>Gammaproteobacteria</taxon>
        <taxon>Enterobacterales</taxon>
        <taxon>Yersiniaceae</taxon>
        <taxon>Yersinia</taxon>
    </lineage>
</organism>
<sequence>MDNRISSLLAGMLLSMLIVGSAWSAISSTPTSTVRGRAPAVTPSTIVSDNASGNGLIDIGDTLSISTSGTFSDEDGDVALPETYQWQADGIDIPGATGNSYTIITSELGRTITLLVTPHTDPAITDPAEGLPVASNALTVVAGGTVTGITVTGEVGGYPQVDTALTATATCAGGACTGVTYQWQIETGVGTNTFSDISGATSSTYTPVRTDQRLRVQVVVSNSPAQ</sequence>
<dbReference type="EMBL" id="UHJA01000001">
    <property type="protein sequence ID" value="SUP75816.1"/>
    <property type="molecule type" value="Genomic_DNA"/>
</dbReference>